<evidence type="ECO:0000256" key="1">
    <source>
        <dbReference type="SAM" id="MobiDB-lite"/>
    </source>
</evidence>
<dbReference type="STRING" id="930117.SAMN05216225_10373"/>
<keyword evidence="4" id="KW-1185">Reference proteome</keyword>
<sequence length="420" mass="48023">MDKQLKHLKKQYESEINLTFTESDKKAVLAKIKKGKQPTRKRLHLRLIPVVAAAALFVLLAITFNSIPELFSKMRNSASDYSIESQNDSDTMVEMDGAYENESFNMKDSDVDIAEDSESSDGDHSGNDQAAHDRDISSDGSNLLFNPDSVESGLTYGNMEVTDVKKQGDETIISFKGNTWLSGNFNYRNNQISFNPDNRTLLDFPLARSDKHGDIPFYFQDETIVKVMYGAARGGTPIQQANDGFMLDVIGAEYVFTPNGSQVHLDIRDTLEVNKESYISTINLDETLNELYTNYADTLDDRLLNELRPIEVFKLYHHALQNNDVEVLYSLYIKGETYGTPDKETYFEKRSMYEADQQQMNDLYVELQNRETTFEEIYTNQGNEEMAFVMFPSEEGHWPNSFSLIKNEEGIWKVYLLPLN</sequence>
<protein>
    <submittedName>
        <fullName evidence="3">Uncharacterized protein</fullName>
    </submittedName>
</protein>
<keyword evidence="2" id="KW-1133">Transmembrane helix</keyword>
<feature type="compositionally biased region" description="Basic and acidic residues" evidence="1">
    <location>
        <begin position="121"/>
        <end position="137"/>
    </location>
</feature>
<dbReference type="RefSeq" id="WP_072891345.1">
    <property type="nucleotide sequence ID" value="NZ_FQVW01000037.1"/>
</dbReference>
<evidence type="ECO:0000313" key="4">
    <source>
        <dbReference type="Proteomes" id="UP000183988"/>
    </source>
</evidence>
<evidence type="ECO:0000256" key="2">
    <source>
        <dbReference type="SAM" id="Phobius"/>
    </source>
</evidence>
<proteinExistence type="predicted"/>
<dbReference type="Proteomes" id="UP000183988">
    <property type="component" value="Unassembled WGS sequence"/>
</dbReference>
<feature type="transmembrane region" description="Helical" evidence="2">
    <location>
        <begin position="43"/>
        <end position="64"/>
    </location>
</feature>
<dbReference type="AlphaFoldDB" id="A0A1M5KA99"/>
<reference evidence="3 4" key="1">
    <citation type="submission" date="2016-11" db="EMBL/GenBank/DDBJ databases">
        <authorList>
            <person name="Jaros S."/>
            <person name="Januszkiewicz K."/>
            <person name="Wedrychowicz H."/>
        </authorList>
    </citation>
    <scope>NUCLEOTIDE SEQUENCE [LARGE SCALE GENOMIC DNA]</scope>
    <source>
        <strain evidence="3 4">IBRC-M 10683</strain>
    </source>
</reference>
<keyword evidence="2" id="KW-0472">Membrane</keyword>
<feature type="region of interest" description="Disordered" evidence="1">
    <location>
        <begin position="113"/>
        <end position="142"/>
    </location>
</feature>
<organism evidence="3 4">
    <name type="scientific">Ornithinibacillus halophilus</name>
    <dbReference type="NCBI Taxonomy" id="930117"/>
    <lineage>
        <taxon>Bacteria</taxon>
        <taxon>Bacillati</taxon>
        <taxon>Bacillota</taxon>
        <taxon>Bacilli</taxon>
        <taxon>Bacillales</taxon>
        <taxon>Bacillaceae</taxon>
        <taxon>Ornithinibacillus</taxon>
    </lineage>
</organism>
<gene>
    <name evidence="3" type="ORF">SAMN05216225_10373</name>
</gene>
<accession>A0A1M5KA99</accession>
<name>A0A1M5KA99_9BACI</name>
<evidence type="ECO:0000313" key="3">
    <source>
        <dbReference type="EMBL" id="SHG49668.1"/>
    </source>
</evidence>
<dbReference type="EMBL" id="FQVW01000037">
    <property type="protein sequence ID" value="SHG49668.1"/>
    <property type="molecule type" value="Genomic_DNA"/>
</dbReference>
<keyword evidence="2" id="KW-0812">Transmembrane</keyword>
<dbReference type="OrthoDB" id="2958512at2"/>